<dbReference type="InterPro" id="IPR000719">
    <property type="entry name" value="Prot_kinase_dom"/>
</dbReference>
<dbReference type="GO" id="GO:0044773">
    <property type="term" value="P:mitotic DNA damage checkpoint signaling"/>
    <property type="evidence" value="ECO:0007669"/>
    <property type="project" value="TreeGrafter"/>
</dbReference>
<keyword evidence="3" id="KW-1185">Reference proteome</keyword>
<accession>A0A8S1V056</accession>
<dbReference type="InterPro" id="IPR008271">
    <property type="entry name" value="Ser/Thr_kinase_AS"/>
</dbReference>
<evidence type="ECO:0000313" key="2">
    <source>
        <dbReference type="EMBL" id="CAD8170331.1"/>
    </source>
</evidence>
<dbReference type="GO" id="GO:0005634">
    <property type="term" value="C:nucleus"/>
    <property type="evidence" value="ECO:0007669"/>
    <property type="project" value="TreeGrafter"/>
</dbReference>
<evidence type="ECO:0000313" key="3">
    <source>
        <dbReference type="Proteomes" id="UP000683925"/>
    </source>
</evidence>
<dbReference type="PROSITE" id="PS50011">
    <property type="entry name" value="PROTEIN_KINASE_DOM"/>
    <property type="match status" value="1"/>
</dbReference>
<dbReference type="EMBL" id="CAJJDP010000055">
    <property type="protein sequence ID" value="CAD8170331.1"/>
    <property type="molecule type" value="Genomic_DNA"/>
</dbReference>
<dbReference type="OrthoDB" id="312184at2759"/>
<dbReference type="PROSITE" id="PS00108">
    <property type="entry name" value="PROTEIN_KINASE_ST"/>
    <property type="match status" value="1"/>
</dbReference>
<dbReference type="SMART" id="SM00220">
    <property type="entry name" value="S_TKc"/>
    <property type="match status" value="1"/>
</dbReference>
<dbReference type="AlphaFoldDB" id="A0A8S1V056"/>
<proteinExistence type="predicted"/>
<dbReference type="GO" id="GO:0005737">
    <property type="term" value="C:cytoplasm"/>
    <property type="evidence" value="ECO:0007669"/>
    <property type="project" value="TreeGrafter"/>
</dbReference>
<dbReference type="GO" id="GO:0004674">
    <property type="term" value="F:protein serine/threonine kinase activity"/>
    <property type="evidence" value="ECO:0007669"/>
    <property type="project" value="TreeGrafter"/>
</dbReference>
<dbReference type="GO" id="GO:0005524">
    <property type="term" value="F:ATP binding"/>
    <property type="evidence" value="ECO:0007669"/>
    <property type="project" value="InterPro"/>
</dbReference>
<sequence length="466" mass="55232">MQDSQNLYATASTTTCESTKLQHNCSLFGIIPSTIALENNNFQIVQFKTLLPMKTPILLRYMICLSLQLTEIVNREITIEEINLNTLKSEPVENQSYVFFLLESNQQQNLKNSFIKILKQLGIDLHVYKNANTLQDITFNLIKESQARFQELKNYQMDNYFDQFQNTLNYLKQEIEINFLQSKNTKCILYPKHSILYPKHSILFQNSQVSLITKPFYINSQEKEIVVKISQIRLDNYDNHIKVIEILESFQKDINLSYFGYFQFFSLNVTFYKYYKKTFEQFQEQLSDEKNDISLVQPIVKSAFISIIKQIKLLHDKYQVIHRDLKPQNIMIDLKKDTNDWQDYQDVDYIIIDFDCSLQIINHKQEVFETYGGGTGHYIPPERRDNEYSKQSDIYQLGVIFLETLFEIDQSQQINDFWIRRDELIKAKSKFQITENLQKSLVDMIAELPQNRPSLQVIQELLEKEF</sequence>
<organism evidence="2 3">
    <name type="scientific">Paramecium octaurelia</name>
    <dbReference type="NCBI Taxonomy" id="43137"/>
    <lineage>
        <taxon>Eukaryota</taxon>
        <taxon>Sar</taxon>
        <taxon>Alveolata</taxon>
        <taxon>Ciliophora</taxon>
        <taxon>Intramacronucleata</taxon>
        <taxon>Oligohymenophorea</taxon>
        <taxon>Peniculida</taxon>
        <taxon>Parameciidae</taxon>
        <taxon>Paramecium</taxon>
    </lineage>
</organism>
<dbReference type="PANTHER" id="PTHR44167">
    <property type="entry name" value="OVARIAN-SPECIFIC SERINE/THREONINE-PROTEIN KINASE LOK-RELATED"/>
    <property type="match status" value="1"/>
</dbReference>
<name>A0A8S1V056_PAROT</name>
<dbReference type="Pfam" id="PF00069">
    <property type="entry name" value="Pkinase"/>
    <property type="match status" value="1"/>
</dbReference>
<evidence type="ECO:0000259" key="1">
    <source>
        <dbReference type="PROSITE" id="PS50011"/>
    </source>
</evidence>
<protein>
    <recommendedName>
        <fullName evidence="1">Protein kinase domain-containing protein</fullName>
    </recommendedName>
</protein>
<dbReference type="OMA" id="TKCILYP"/>
<dbReference type="PANTHER" id="PTHR44167:SF24">
    <property type="entry name" value="SERINE_THREONINE-PROTEIN KINASE CHK2"/>
    <property type="match status" value="1"/>
</dbReference>
<gene>
    <name evidence="2" type="ORF">POCTA_138.1.T0550123</name>
</gene>
<feature type="domain" description="Protein kinase" evidence="1">
    <location>
        <begin position="128"/>
        <end position="466"/>
    </location>
</feature>
<dbReference type="Proteomes" id="UP000683925">
    <property type="component" value="Unassembled WGS sequence"/>
</dbReference>
<reference evidence="2" key="1">
    <citation type="submission" date="2021-01" db="EMBL/GenBank/DDBJ databases">
        <authorList>
            <consortium name="Genoscope - CEA"/>
            <person name="William W."/>
        </authorList>
    </citation>
    <scope>NUCLEOTIDE SEQUENCE</scope>
</reference>
<comment type="caution">
    <text evidence="2">The sequence shown here is derived from an EMBL/GenBank/DDBJ whole genome shotgun (WGS) entry which is preliminary data.</text>
</comment>